<comment type="caution">
    <text evidence="3">The sequence shown here is derived from an EMBL/GenBank/DDBJ whole genome shotgun (WGS) entry which is preliminary data.</text>
</comment>
<evidence type="ECO:0000313" key="4">
    <source>
        <dbReference type="Proteomes" id="UP001159405"/>
    </source>
</evidence>
<feature type="region of interest" description="Disordered" evidence="1">
    <location>
        <begin position="108"/>
        <end position="225"/>
    </location>
</feature>
<reference evidence="3 4" key="1">
    <citation type="submission" date="2022-05" db="EMBL/GenBank/DDBJ databases">
        <authorList>
            <consortium name="Genoscope - CEA"/>
            <person name="William W."/>
        </authorList>
    </citation>
    <scope>NUCLEOTIDE SEQUENCE [LARGE SCALE GENOMIC DNA]</scope>
</reference>
<accession>A0ABN8R9W5</accession>
<dbReference type="Pfam" id="PF08398">
    <property type="entry name" value="Phospholip_A2_4"/>
    <property type="match status" value="1"/>
</dbReference>
<feature type="domain" description="Phospholipase A2-like" evidence="2">
    <location>
        <begin position="241"/>
        <end position="322"/>
    </location>
</feature>
<evidence type="ECO:0000256" key="1">
    <source>
        <dbReference type="SAM" id="MobiDB-lite"/>
    </source>
</evidence>
<feature type="compositionally biased region" description="Basic residues" evidence="1">
    <location>
        <begin position="208"/>
        <end position="225"/>
    </location>
</feature>
<sequence length="327" mass="36577">MSHGPYQKKYLVSPADMEQLVEQYKGTLMENSRLTHAARLAAKQHVLLASPEIPPATKKIRVKALGPEVRRATKRVRTMNLPAVGGAAGADDDDEFAQGPMETFLKTLIKSSTPQPKATPKRKPKLPPKPKIPPKTPISLPLPDDDWEEELAVPIPSTSKSKTTPTLSKGKSPLAGPSSSPAPAKKKTRFSYHLPKARKSSGNSMARTTRRRRRASRPLRRRRMHGGGLDVQKWLAKTGIEFHWPGYQYMGPGTHLEKRLKRGDPGINRLDRIAKQHDIDYSRARNIQDKWKADDKMIGAIQALPGKKTWTEALVKKIMQAKRKLKL</sequence>
<organism evidence="3 4">
    <name type="scientific">Porites lobata</name>
    <dbReference type="NCBI Taxonomy" id="104759"/>
    <lineage>
        <taxon>Eukaryota</taxon>
        <taxon>Metazoa</taxon>
        <taxon>Cnidaria</taxon>
        <taxon>Anthozoa</taxon>
        <taxon>Hexacorallia</taxon>
        <taxon>Scleractinia</taxon>
        <taxon>Fungiina</taxon>
        <taxon>Poritidae</taxon>
        <taxon>Porites</taxon>
    </lineage>
</organism>
<gene>
    <name evidence="3" type="ORF">PLOB_00014576</name>
</gene>
<feature type="compositionally biased region" description="Basic residues" evidence="1">
    <location>
        <begin position="184"/>
        <end position="199"/>
    </location>
</feature>
<feature type="compositionally biased region" description="Basic residues" evidence="1">
    <location>
        <begin position="119"/>
        <end position="128"/>
    </location>
</feature>
<dbReference type="EMBL" id="CALNXK010000187">
    <property type="protein sequence ID" value="CAH3174095.1"/>
    <property type="molecule type" value="Genomic_DNA"/>
</dbReference>
<keyword evidence="4" id="KW-1185">Reference proteome</keyword>
<dbReference type="InterPro" id="IPR013607">
    <property type="entry name" value="Phospholipase_A2-like"/>
</dbReference>
<name>A0ABN8R9W5_9CNID</name>
<feature type="compositionally biased region" description="Low complexity" evidence="1">
    <location>
        <begin position="154"/>
        <end position="183"/>
    </location>
</feature>
<evidence type="ECO:0000313" key="3">
    <source>
        <dbReference type="EMBL" id="CAH3174095.1"/>
    </source>
</evidence>
<protein>
    <recommendedName>
        <fullName evidence="2">Phospholipase A2-like domain-containing protein</fullName>
    </recommendedName>
</protein>
<evidence type="ECO:0000259" key="2">
    <source>
        <dbReference type="Pfam" id="PF08398"/>
    </source>
</evidence>
<proteinExistence type="predicted"/>
<dbReference type="Proteomes" id="UP001159405">
    <property type="component" value="Unassembled WGS sequence"/>
</dbReference>